<keyword evidence="2" id="KW-0472">Membrane</keyword>
<evidence type="ECO:0000256" key="2">
    <source>
        <dbReference type="SAM" id="Phobius"/>
    </source>
</evidence>
<keyword evidence="4" id="KW-1185">Reference proteome</keyword>
<dbReference type="EMBL" id="CACVKT020004663">
    <property type="protein sequence ID" value="CAC5391106.1"/>
    <property type="molecule type" value="Genomic_DNA"/>
</dbReference>
<feature type="region of interest" description="Disordered" evidence="1">
    <location>
        <begin position="227"/>
        <end position="289"/>
    </location>
</feature>
<proteinExistence type="predicted"/>
<feature type="compositionally biased region" description="Low complexity" evidence="1">
    <location>
        <begin position="255"/>
        <end position="289"/>
    </location>
</feature>
<reference evidence="3 4" key="1">
    <citation type="submission" date="2020-06" db="EMBL/GenBank/DDBJ databases">
        <authorList>
            <person name="Li R."/>
            <person name="Bekaert M."/>
        </authorList>
    </citation>
    <scope>NUCLEOTIDE SEQUENCE [LARGE SCALE GENOMIC DNA]</scope>
    <source>
        <strain evidence="4">wild</strain>
    </source>
</reference>
<feature type="compositionally biased region" description="Polar residues" evidence="1">
    <location>
        <begin position="227"/>
        <end position="240"/>
    </location>
</feature>
<name>A0A6J8C6K5_MYTCO</name>
<evidence type="ECO:0000256" key="1">
    <source>
        <dbReference type="SAM" id="MobiDB-lite"/>
    </source>
</evidence>
<dbReference type="Proteomes" id="UP000507470">
    <property type="component" value="Unassembled WGS sequence"/>
</dbReference>
<evidence type="ECO:0000313" key="4">
    <source>
        <dbReference type="Proteomes" id="UP000507470"/>
    </source>
</evidence>
<sequence>MKKMVKQKKYEYKQKLYNCLSEYINQNPKEYWNILKSLKNKTEKDEIPEVLKDEEVLIKHFQDQGKPSSINNAFMIDIESQLKLLENNIDFKAETDSPISCSEVKKVISGLKLQKSAGPDRIINEIIKTSNQIKKSVRIYFVCFSYCSILIMSSFPVMIAGHSQANGKYFDLAPYKRALLTTPIPPLPPTPTPKVSADTQVIEEWPALPEVCCLVSSLINTSNRLYSSTPNRSHASTSNPSPAPIFKRSHDSISHRSSVSTGNRSPISTSNLSPSSAPNSSPATTSNSSHAFISNSPSRILVGGGVTLYTVTEQLYHNDIVSILSNPETSCISDMPPAKPKANEVYLIRCENSDDWKCDQYPWIQYGLKNVTIGSAVLEKKYFKIKQPGSISEQSGKRSRPVGSLEFRRTAFYFEDKKNLVLVHYEGDENVYTPLTHGNRKERDNAPEYVRTAPSVLKAIEKVVQTGGKTAMDVYRDSISNSDIPGVQQGVMNARNVK</sequence>
<gene>
    <name evidence="3" type="ORF">MCOR_26145</name>
</gene>
<organism evidence="3 4">
    <name type="scientific">Mytilus coruscus</name>
    <name type="common">Sea mussel</name>
    <dbReference type="NCBI Taxonomy" id="42192"/>
    <lineage>
        <taxon>Eukaryota</taxon>
        <taxon>Metazoa</taxon>
        <taxon>Spiralia</taxon>
        <taxon>Lophotrochozoa</taxon>
        <taxon>Mollusca</taxon>
        <taxon>Bivalvia</taxon>
        <taxon>Autobranchia</taxon>
        <taxon>Pteriomorphia</taxon>
        <taxon>Mytilida</taxon>
        <taxon>Mytiloidea</taxon>
        <taxon>Mytilidae</taxon>
        <taxon>Mytilinae</taxon>
        <taxon>Mytilus</taxon>
    </lineage>
</organism>
<keyword evidence="2" id="KW-0812">Transmembrane</keyword>
<evidence type="ECO:0000313" key="3">
    <source>
        <dbReference type="EMBL" id="CAC5391106.1"/>
    </source>
</evidence>
<dbReference type="AlphaFoldDB" id="A0A6J8C6K5"/>
<protein>
    <submittedName>
        <fullName evidence="3">Uncharacterized protein</fullName>
    </submittedName>
</protein>
<dbReference type="OrthoDB" id="6099896at2759"/>
<keyword evidence="2" id="KW-1133">Transmembrane helix</keyword>
<feature type="transmembrane region" description="Helical" evidence="2">
    <location>
        <begin position="137"/>
        <end position="159"/>
    </location>
</feature>
<accession>A0A6J8C6K5</accession>